<accession>A0A0W4ZWY6</accession>
<dbReference type="RefSeq" id="XP_019613355.1">
    <property type="nucleotide sequence ID" value="XM_019757828.1"/>
</dbReference>
<protein>
    <submittedName>
        <fullName evidence="1">Uncharacterized protein</fullName>
    </submittedName>
</protein>
<comment type="caution">
    <text evidence="1">The sequence shown here is derived from an EMBL/GenBank/DDBJ whole genome shotgun (WGS) entry which is preliminary data.</text>
</comment>
<proteinExistence type="predicted"/>
<reference evidence="2" key="1">
    <citation type="journal article" date="2016" name="Nat. Commun.">
        <title>Genome analysis of three Pneumocystis species reveals adaptation mechanisms to life exclusively in mammalian hosts.</title>
        <authorList>
            <person name="Ma L."/>
            <person name="Chen Z."/>
            <person name="Huang D.W."/>
            <person name="Kutty G."/>
            <person name="Ishihara M."/>
            <person name="Wang H."/>
            <person name="Abouelleil A."/>
            <person name="Bishop L."/>
            <person name="Davey E."/>
            <person name="Deng R."/>
            <person name="Deng X."/>
            <person name="Fan L."/>
            <person name="Fantoni G."/>
            <person name="Fitzgerald M."/>
            <person name="Gogineni E."/>
            <person name="Goldberg J.M."/>
            <person name="Handley G."/>
            <person name="Hu X."/>
            <person name="Huber C."/>
            <person name="Jiao X."/>
            <person name="Jones K."/>
            <person name="Levin J.Z."/>
            <person name="Liu Y."/>
            <person name="Macdonald P."/>
            <person name="Melnikov A."/>
            <person name="Raley C."/>
            <person name="Sassi M."/>
            <person name="Sherman B.T."/>
            <person name="Song X."/>
            <person name="Sykes S."/>
            <person name="Tran B."/>
            <person name="Walsh L."/>
            <person name="Xia Y."/>
            <person name="Yang J."/>
            <person name="Young S."/>
            <person name="Zeng Q."/>
            <person name="Zheng X."/>
            <person name="Stephens R."/>
            <person name="Nusbaum C."/>
            <person name="Birren B.W."/>
            <person name="Azadi P."/>
            <person name="Lempicki R.A."/>
            <person name="Cuomo C.A."/>
            <person name="Kovacs J.A."/>
        </authorList>
    </citation>
    <scope>NUCLEOTIDE SEQUENCE [LARGE SCALE GENOMIC DNA]</scope>
    <source>
        <strain evidence="2">B123</strain>
    </source>
</reference>
<dbReference type="EMBL" id="AFWA02000010">
    <property type="protein sequence ID" value="KTW32880.1"/>
    <property type="molecule type" value="Genomic_DNA"/>
</dbReference>
<dbReference type="Proteomes" id="UP000011958">
    <property type="component" value="Unassembled WGS sequence"/>
</dbReference>
<name>A0A0W4ZWY6_PNEMU</name>
<sequence>MCLGFIPTTFQNCKIYVNIESNHFEQCLNNICLGKALEEVFVSNLAHNILIIFKLIIKIFEKKNIYIFLVKRAF</sequence>
<evidence type="ECO:0000313" key="1">
    <source>
        <dbReference type="EMBL" id="KTW32880.1"/>
    </source>
</evidence>
<gene>
    <name evidence="1" type="ORF">PNEG_04311</name>
</gene>
<evidence type="ECO:0000313" key="2">
    <source>
        <dbReference type="Proteomes" id="UP000011958"/>
    </source>
</evidence>
<keyword evidence="2" id="KW-1185">Reference proteome</keyword>
<dbReference type="AlphaFoldDB" id="A0A0W4ZWY6"/>
<organism evidence="1 2">
    <name type="scientific">Pneumocystis murina (strain B123)</name>
    <name type="common">Mouse pneumocystis pneumonia agent</name>
    <name type="synonym">Pneumocystis carinii f. sp. muris</name>
    <dbReference type="NCBI Taxonomy" id="1069680"/>
    <lineage>
        <taxon>Eukaryota</taxon>
        <taxon>Fungi</taxon>
        <taxon>Dikarya</taxon>
        <taxon>Ascomycota</taxon>
        <taxon>Taphrinomycotina</taxon>
        <taxon>Pneumocystomycetes</taxon>
        <taxon>Pneumocystaceae</taxon>
        <taxon>Pneumocystis</taxon>
    </lineage>
</organism>
<dbReference type="VEuPathDB" id="FungiDB:PNEG_04311"/>
<dbReference type="GeneID" id="30671591"/>